<gene>
    <name evidence="1" type="ORF">S01H4_08265</name>
</gene>
<feature type="non-terminal residue" evidence="1">
    <location>
        <position position="1"/>
    </location>
</feature>
<evidence type="ECO:0008006" key="2">
    <source>
        <dbReference type="Google" id="ProtNLM"/>
    </source>
</evidence>
<protein>
    <recommendedName>
        <fullName evidence="2">DUF4162 domain-containing protein</fullName>
    </recommendedName>
</protein>
<reference evidence="1" key="1">
    <citation type="journal article" date="2014" name="Front. Microbiol.">
        <title>High frequency of phylogenetically diverse reductive dehalogenase-homologous genes in deep subseafloor sedimentary metagenomes.</title>
        <authorList>
            <person name="Kawai M."/>
            <person name="Futagami T."/>
            <person name="Toyoda A."/>
            <person name="Takaki Y."/>
            <person name="Nishi S."/>
            <person name="Hori S."/>
            <person name="Arai W."/>
            <person name="Tsubouchi T."/>
            <person name="Morono Y."/>
            <person name="Uchiyama I."/>
            <person name="Ito T."/>
            <person name="Fujiyama A."/>
            <person name="Inagaki F."/>
            <person name="Takami H."/>
        </authorList>
    </citation>
    <scope>NUCLEOTIDE SEQUENCE</scope>
    <source>
        <strain evidence="1">Expedition CK06-06</strain>
    </source>
</reference>
<organism evidence="1">
    <name type="scientific">marine sediment metagenome</name>
    <dbReference type="NCBI Taxonomy" id="412755"/>
    <lineage>
        <taxon>unclassified sequences</taxon>
        <taxon>metagenomes</taxon>
        <taxon>ecological metagenomes</taxon>
    </lineage>
</organism>
<name>X1A692_9ZZZZ</name>
<proteinExistence type="predicted"/>
<accession>X1A692</accession>
<dbReference type="EMBL" id="BART01002812">
    <property type="protein sequence ID" value="GAG68308.1"/>
    <property type="molecule type" value="Genomic_DNA"/>
</dbReference>
<evidence type="ECO:0000313" key="1">
    <source>
        <dbReference type="EMBL" id="GAG68308.1"/>
    </source>
</evidence>
<sequence>EEFTPIIVEKVVKLGGKIISVEPIEYSLEDIYVKLMEDSKINQQSGEK</sequence>
<dbReference type="AlphaFoldDB" id="X1A692"/>
<comment type="caution">
    <text evidence="1">The sequence shown here is derived from an EMBL/GenBank/DDBJ whole genome shotgun (WGS) entry which is preliminary data.</text>
</comment>